<keyword evidence="1" id="KW-1133">Transmembrane helix</keyword>
<comment type="caution">
    <text evidence="2">The sequence shown here is derived from an EMBL/GenBank/DDBJ whole genome shotgun (WGS) entry which is preliminary data.</text>
</comment>
<evidence type="ECO:0000256" key="1">
    <source>
        <dbReference type="SAM" id="Phobius"/>
    </source>
</evidence>
<name>A0AAE0HYZ1_9PEZI</name>
<reference evidence="2" key="1">
    <citation type="journal article" date="2023" name="Mol. Phylogenet. Evol.">
        <title>Genome-scale phylogeny and comparative genomics of the fungal order Sordariales.</title>
        <authorList>
            <person name="Hensen N."/>
            <person name="Bonometti L."/>
            <person name="Westerberg I."/>
            <person name="Brannstrom I.O."/>
            <person name="Guillou S."/>
            <person name="Cros-Aarteil S."/>
            <person name="Calhoun S."/>
            <person name="Haridas S."/>
            <person name="Kuo A."/>
            <person name="Mondo S."/>
            <person name="Pangilinan J."/>
            <person name="Riley R."/>
            <person name="LaButti K."/>
            <person name="Andreopoulos B."/>
            <person name="Lipzen A."/>
            <person name="Chen C."/>
            <person name="Yan M."/>
            <person name="Daum C."/>
            <person name="Ng V."/>
            <person name="Clum A."/>
            <person name="Steindorff A."/>
            <person name="Ohm R.A."/>
            <person name="Martin F."/>
            <person name="Silar P."/>
            <person name="Natvig D.O."/>
            <person name="Lalanne C."/>
            <person name="Gautier V."/>
            <person name="Ament-Velasquez S.L."/>
            <person name="Kruys A."/>
            <person name="Hutchinson M.I."/>
            <person name="Powell A.J."/>
            <person name="Barry K."/>
            <person name="Miller A.N."/>
            <person name="Grigoriev I.V."/>
            <person name="Debuchy R."/>
            <person name="Gladieux P."/>
            <person name="Hiltunen Thoren M."/>
            <person name="Johannesson H."/>
        </authorList>
    </citation>
    <scope>NUCLEOTIDE SEQUENCE</scope>
    <source>
        <strain evidence="2">CBS 118394</strain>
    </source>
</reference>
<keyword evidence="3" id="KW-1185">Reference proteome</keyword>
<dbReference type="EMBL" id="JAUEDM010000006">
    <property type="protein sequence ID" value="KAK3315533.1"/>
    <property type="molecule type" value="Genomic_DNA"/>
</dbReference>
<keyword evidence="1" id="KW-0472">Membrane</keyword>
<feature type="transmembrane region" description="Helical" evidence="1">
    <location>
        <begin position="20"/>
        <end position="41"/>
    </location>
</feature>
<proteinExistence type="predicted"/>
<accession>A0AAE0HYZ1</accession>
<sequence>MAESKIRATYRSVTTGFRPWLSTTVTFVPEAAMLGSVAHLMTWKRSPKTRTNLLRKRVGKGVDPAAQWYEVWDIIFVNATRPPDLDPYLGNPMKEVMAMVHAIWVQERSGVMRQFSKRREASKDSGKLHTGVDELLIGLFDEVQARLEHRISGESALERQ</sequence>
<dbReference type="AlphaFoldDB" id="A0AAE0HYZ1"/>
<keyword evidence="1" id="KW-0812">Transmembrane</keyword>
<protein>
    <submittedName>
        <fullName evidence="2">Uncharacterized protein</fullName>
    </submittedName>
</protein>
<evidence type="ECO:0000313" key="2">
    <source>
        <dbReference type="EMBL" id="KAK3315533.1"/>
    </source>
</evidence>
<organism evidence="2 3">
    <name type="scientific">Apodospora peruviana</name>
    <dbReference type="NCBI Taxonomy" id="516989"/>
    <lineage>
        <taxon>Eukaryota</taxon>
        <taxon>Fungi</taxon>
        <taxon>Dikarya</taxon>
        <taxon>Ascomycota</taxon>
        <taxon>Pezizomycotina</taxon>
        <taxon>Sordariomycetes</taxon>
        <taxon>Sordariomycetidae</taxon>
        <taxon>Sordariales</taxon>
        <taxon>Lasiosphaeriaceae</taxon>
        <taxon>Apodospora</taxon>
    </lineage>
</organism>
<gene>
    <name evidence="2" type="ORF">B0H66DRAFT_565545</name>
</gene>
<evidence type="ECO:0000313" key="3">
    <source>
        <dbReference type="Proteomes" id="UP001283341"/>
    </source>
</evidence>
<reference evidence="2" key="2">
    <citation type="submission" date="2023-06" db="EMBL/GenBank/DDBJ databases">
        <authorList>
            <consortium name="Lawrence Berkeley National Laboratory"/>
            <person name="Haridas S."/>
            <person name="Hensen N."/>
            <person name="Bonometti L."/>
            <person name="Westerberg I."/>
            <person name="Brannstrom I.O."/>
            <person name="Guillou S."/>
            <person name="Cros-Aarteil S."/>
            <person name="Calhoun S."/>
            <person name="Kuo A."/>
            <person name="Mondo S."/>
            <person name="Pangilinan J."/>
            <person name="Riley R."/>
            <person name="Labutti K."/>
            <person name="Andreopoulos B."/>
            <person name="Lipzen A."/>
            <person name="Chen C."/>
            <person name="Yanf M."/>
            <person name="Daum C."/>
            <person name="Ng V."/>
            <person name="Clum A."/>
            <person name="Steindorff A."/>
            <person name="Ohm R."/>
            <person name="Martin F."/>
            <person name="Silar P."/>
            <person name="Natvig D."/>
            <person name="Lalanne C."/>
            <person name="Gautier V."/>
            <person name="Ament-Velasquez S.L."/>
            <person name="Kruys A."/>
            <person name="Hutchinson M.I."/>
            <person name="Powell A.J."/>
            <person name="Barry K."/>
            <person name="Miller A.N."/>
            <person name="Grigoriev I.V."/>
            <person name="Debuchy R."/>
            <person name="Gladieux P."/>
            <person name="Thoren M.H."/>
            <person name="Johannesson H."/>
        </authorList>
    </citation>
    <scope>NUCLEOTIDE SEQUENCE</scope>
    <source>
        <strain evidence="2">CBS 118394</strain>
    </source>
</reference>
<dbReference type="Proteomes" id="UP001283341">
    <property type="component" value="Unassembled WGS sequence"/>
</dbReference>